<keyword evidence="5" id="KW-0378">Hydrolase</keyword>
<evidence type="ECO:0000256" key="8">
    <source>
        <dbReference type="ARBA" id="ARBA00023157"/>
    </source>
</evidence>
<keyword evidence="8" id="KW-1015">Disulfide bond</keyword>
<gene>
    <name evidence="10" type="ORF">BOTBODRAFT_593121</name>
</gene>
<dbReference type="OrthoDB" id="536211at2759"/>
<evidence type="ECO:0000256" key="5">
    <source>
        <dbReference type="ARBA" id="ARBA00022801"/>
    </source>
</evidence>
<dbReference type="AlphaFoldDB" id="A0A067LWJ5"/>
<dbReference type="CDD" id="cd04275">
    <property type="entry name" value="ZnMc_pappalysin_like"/>
    <property type="match status" value="1"/>
</dbReference>
<dbReference type="InterPro" id="IPR008754">
    <property type="entry name" value="Peptidase_M43"/>
</dbReference>
<feature type="domain" description="Peptidase M43 pregnancy-associated plasma-A" evidence="9">
    <location>
        <begin position="233"/>
        <end position="317"/>
    </location>
</feature>
<dbReference type="PANTHER" id="PTHR47466">
    <property type="match status" value="1"/>
</dbReference>
<name>A0A067LWJ5_BOTB1</name>
<dbReference type="Proteomes" id="UP000027195">
    <property type="component" value="Unassembled WGS sequence"/>
</dbReference>
<evidence type="ECO:0000256" key="6">
    <source>
        <dbReference type="ARBA" id="ARBA00022833"/>
    </source>
</evidence>
<keyword evidence="6" id="KW-0862">Zinc</keyword>
<keyword evidence="11" id="KW-1185">Reference proteome</keyword>
<dbReference type="SUPFAM" id="SSF55486">
    <property type="entry name" value="Metalloproteases ('zincins'), catalytic domain"/>
    <property type="match status" value="1"/>
</dbReference>
<dbReference type="Gene3D" id="3.40.390.10">
    <property type="entry name" value="Collagenase (Catalytic Domain)"/>
    <property type="match status" value="1"/>
</dbReference>
<evidence type="ECO:0000256" key="4">
    <source>
        <dbReference type="ARBA" id="ARBA00022729"/>
    </source>
</evidence>
<dbReference type="HOGENOM" id="CLU_048726_1_0_1"/>
<dbReference type="InParanoid" id="A0A067LWJ5"/>
<keyword evidence="3" id="KW-0479">Metal-binding</keyword>
<accession>A0A067LWJ5</accession>
<dbReference type="Pfam" id="PF05572">
    <property type="entry name" value="Peptidase_M43"/>
    <property type="match status" value="1"/>
</dbReference>
<evidence type="ECO:0000256" key="1">
    <source>
        <dbReference type="ARBA" id="ARBA00008721"/>
    </source>
</evidence>
<evidence type="ECO:0000259" key="9">
    <source>
        <dbReference type="Pfam" id="PF05572"/>
    </source>
</evidence>
<dbReference type="STRING" id="930990.A0A067LWJ5"/>
<comment type="similarity">
    <text evidence="1">Belongs to the peptidase M43B family.</text>
</comment>
<reference evidence="11" key="1">
    <citation type="journal article" date="2014" name="Proc. Natl. Acad. Sci. U.S.A.">
        <title>Extensive sampling of basidiomycete genomes demonstrates inadequacy of the white-rot/brown-rot paradigm for wood decay fungi.</title>
        <authorList>
            <person name="Riley R."/>
            <person name="Salamov A.A."/>
            <person name="Brown D.W."/>
            <person name="Nagy L.G."/>
            <person name="Floudas D."/>
            <person name="Held B.W."/>
            <person name="Levasseur A."/>
            <person name="Lombard V."/>
            <person name="Morin E."/>
            <person name="Otillar R."/>
            <person name="Lindquist E.A."/>
            <person name="Sun H."/>
            <person name="LaButti K.M."/>
            <person name="Schmutz J."/>
            <person name="Jabbour D."/>
            <person name="Luo H."/>
            <person name="Baker S.E."/>
            <person name="Pisabarro A.G."/>
            <person name="Walton J.D."/>
            <person name="Blanchette R.A."/>
            <person name="Henrissat B."/>
            <person name="Martin F."/>
            <person name="Cullen D."/>
            <person name="Hibbett D.S."/>
            <person name="Grigoriev I.V."/>
        </authorList>
    </citation>
    <scope>NUCLEOTIDE SEQUENCE [LARGE SCALE GENOMIC DNA]</scope>
    <source>
        <strain evidence="11">FD-172 SS1</strain>
    </source>
</reference>
<evidence type="ECO:0000256" key="3">
    <source>
        <dbReference type="ARBA" id="ARBA00022723"/>
    </source>
</evidence>
<keyword evidence="7" id="KW-0482">Metalloprotease</keyword>
<keyword evidence="2" id="KW-0645">Protease</keyword>
<dbReference type="MEROPS" id="M43.008"/>
<dbReference type="EMBL" id="KL198101">
    <property type="protein sequence ID" value="KDQ07738.1"/>
    <property type="molecule type" value="Genomic_DNA"/>
</dbReference>
<evidence type="ECO:0000256" key="2">
    <source>
        <dbReference type="ARBA" id="ARBA00022670"/>
    </source>
</evidence>
<dbReference type="GO" id="GO:0046872">
    <property type="term" value="F:metal ion binding"/>
    <property type="evidence" value="ECO:0007669"/>
    <property type="project" value="UniProtKB-KW"/>
</dbReference>
<evidence type="ECO:0000313" key="11">
    <source>
        <dbReference type="Proteomes" id="UP000027195"/>
    </source>
</evidence>
<dbReference type="InterPro" id="IPR024079">
    <property type="entry name" value="MetalloPept_cat_dom_sf"/>
</dbReference>
<sequence>MSWRSSCPSLRLRRLLLYFPPRPSTRRTSNDLSSAHKNIMRSLAIVAVLSGALAVLAAPSGPVVDICGTHVDPTEASALEAKFAASKKTIASRAPFPGVVIPVYWHVINAGPDVSDGNIRDCEIVANINVMNNDYAGSGIQFSIKNITRTTNAKWFHSVDQGTTYETAMKRTLRVGGADTLNIYTVAFDEIENPGLLGYATFPMYYEDAPQDDGVVISHLTLPGGALPRYNGGRTLTHETGHWLGLYHTFQGGCDGPGDFVDDTPAEASAFSGCMKGRDSCPQDPGLDPISNYMDYSDDACMNQFTPGQWDRIAAAMSLFRGAGATDS</sequence>
<evidence type="ECO:0000313" key="10">
    <source>
        <dbReference type="EMBL" id="KDQ07738.1"/>
    </source>
</evidence>
<organism evidence="10 11">
    <name type="scientific">Botryobasidium botryosum (strain FD-172 SS1)</name>
    <dbReference type="NCBI Taxonomy" id="930990"/>
    <lineage>
        <taxon>Eukaryota</taxon>
        <taxon>Fungi</taxon>
        <taxon>Dikarya</taxon>
        <taxon>Basidiomycota</taxon>
        <taxon>Agaricomycotina</taxon>
        <taxon>Agaricomycetes</taxon>
        <taxon>Cantharellales</taxon>
        <taxon>Botryobasidiaceae</taxon>
        <taxon>Botryobasidium</taxon>
    </lineage>
</organism>
<dbReference type="GO" id="GO:0008237">
    <property type="term" value="F:metallopeptidase activity"/>
    <property type="evidence" value="ECO:0007669"/>
    <property type="project" value="UniProtKB-KW"/>
</dbReference>
<dbReference type="PANTHER" id="PTHR47466:SF1">
    <property type="entry name" value="METALLOPROTEASE MEP1 (AFU_ORTHOLOGUE AFUA_1G07730)-RELATED"/>
    <property type="match status" value="1"/>
</dbReference>
<protein>
    <recommendedName>
        <fullName evidence="9">Peptidase M43 pregnancy-associated plasma-A domain-containing protein</fullName>
    </recommendedName>
</protein>
<dbReference type="GO" id="GO:0006508">
    <property type="term" value="P:proteolysis"/>
    <property type="evidence" value="ECO:0007669"/>
    <property type="project" value="UniProtKB-KW"/>
</dbReference>
<evidence type="ECO:0000256" key="7">
    <source>
        <dbReference type="ARBA" id="ARBA00023049"/>
    </source>
</evidence>
<proteinExistence type="inferred from homology"/>
<keyword evidence="4" id="KW-0732">Signal</keyword>